<organism evidence="2 3">
    <name type="scientific">Rhizoctonia solani</name>
    <dbReference type="NCBI Taxonomy" id="456999"/>
    <lineage>
        <taxon>Eukaryota</taxon>
        <taxon>Fungi</taxon>
        <taxon>Dikarya</taxon>
        <taxon>Basidiomycota</taxon>
        <taxon>Agaricomycotina</taxon>
        <taxon>Agaricomycetes</taxon>
        <taxon>Cantharellales</taxon>
        <taxon>Ceratobasidiaceae</taxon>
        <taxon>Rhizoctonia</taxon>
    </lineage>
</organism>
<name>A0A8H3HE48_9AGAM</name>
<feature type="region of interest" description="Disordered" evidence="1">
    <location>
        <begin position="635"/>
        <end position="655"/>
    </location>
</feature>
<dbReference type="InterPro" id="IPR015943">
    <property type="entry name" value="WD40/YVTN_repeat-like_dom_sf"/>
</dbReference>
<protein>
    <submittedName>
        <fullName evidence="2">Uncharacterized protein</fullName>
    </submittedName>
</protein>
<dbReference type="Gene3D" id="2.130.10.10">
    <property type="entry name" value="YVTN repeat-like/Quinoprotein amine dehydrogenase"/>
    <property type="match status" value="1"/>
</dbReference>
<proteinExistence type="predicted"/>
<evidence type="ECO:0000313" key="3">
    <source>
        <dbReference type="Proteomes" id="UP000663853"/>
    </source>
</evidence>
<dbReference type="InterPro" id="IPR001680">
    <property type="entry name" value="WD40_rpt"/>
</dbReference>
<evidence type="ECO:0000313" key="2">
    <source>
        <dbReference type="EMBL" id="CAE6507075.1"/>
    </source>
</evidence>
<dbReference type="AlphaFoldDB" id="A0A8H3HE48"/>
<comment type="caution">
    <text evidence="2">The sequence shown here is derived from an EMBL/GenBank/DDBJ whole genome shotgun (WGS) entry which is preliminary data.</text>
</comment>
<evidence type="ECO:0000256" key="1">
    <source>
        <dbReference type="SAM" id="MobiDB-lite"/>
    </source>
</evidence>
<sequence>MSFPLPDFCRREISALTERHKTCQAKLERSPNSEPLREEMKGILKKTCKTIRGLDLDNSILLWDYVDALKVILREGAELDIGEPSVFDILEYLEQYGAPIWVEDTTEVVPERHQDADKWPSIRVGPSISYVGNKVVVEPDKDGYGTEPWKESMKRHPESSPLARFRTNLPTLTSTPIRPLLKSVQDALCEISSLQQPSPPYGQVIKPIKLKISTGSACLALLGTTGAKKQYPWLGYYLLDQDAPHPFAITPDKCFQVGLAEVTSQMAMDETRKLLLVGDKFRVKSFTWGDSRRTFKQALPTHTLDSKRFEGPILTLPNDTILRAGRGAVATWNIDNLETHGPKGSTLVGRRLDIDEYDEELDMCPDIDESSGIPRASHIFFNDEPTLEPDLWERLPDSSAVICAEPYSNSEGCRTCLSIDFEHNGRTVAHFKGHRDNISDISTSSADSRVFLTSCHDGRARLFDIRRSYPVIEFKAGHKYDCQSVALAHPDGIPIVFTGTDRREQIKVWDVRATACIYELATGNNCTNSLAWDAKHDSLFAFTSCSYKDKSGSYTYRQADIPQRQSASHPNNMRQDSNPRCWPRQAWHAEDYFEYAFDAGEDRVYRYTFKEQPDRYVLPEYGKAKEESYTLNNYEEDSYMAYDRDSDDDDDLKDY</sequence>
<reference evidence="2" key="1">
    <citation type="submission" date="2021-01" db="EMBL/GenBank/DDBJ databases">
        <authorList>
            <person name="Kaushik A."/>
        </authorList>
    </citation>
    <scope>NUCLEOTIDE SEQUENCE</scope>
    <source>
        <strain evidence="2">AG6-10EEA</strain>
    </source>
</reference>
<dbReference type="Proteomes" id="UP000663853">
    <property type="component" value="Unassembled WGS sequence"/>
</dbReference>
<dbReference type="InterPro" id="IPR036322">
    <property type="entry name" value="WD40_repeat_dom_sf"/>
</dbReference>
<feature type="compositionally biased region" description="Acidic residues" evidence="1">
    <location>
        <begin position="645"/>
        <end position="655"/>
    </location>
</feature>
<dbReference type="SUPFAM" id="SSF50978">
    <property type="entry name" value="WD40 repeat-like"/>
    <property type="match status" value="1"/>
</dbReference>
<gene>
    <name evidence="2" type="ORF">RDB_LOCUS121566</name>
</gene>
<dbReference type="SMART" id="SM00320">
    <property type="entry name" value="WD40"/>
    <property type="match status" value="2"/>
</dbReference>
<accession>A0A8H3HE48</accession>
<dbReference type="EMBL" id="CAJMXA010003611">
    <property type="protein sequence ID" value="CAE6507075.1"/>
    <property type="molecule type" value="Genomic_DNA"/>
</dbReference>